<dbReference type="GO" id="GO:0030681">
    <property type="term" value="C:multimeric ribonuclease P complex"/>
    <property type="evidence" value="ECO:0007669"/>
    <property type="project" value="TreeGrafter"/>
</dbReference>
<keyword evidence="2" id="KW-0819">tRNA processing</keyword>
<accession>A0A1I8M1R1</accession>
<dbReference type="Pfam" id="PF01900">
    <property type="entry name" value="RNase_P_Rpp14"/>
    <property type="match status" value="1"/>
</dbReference>
<keyword evidence="4" id="KW-1185">Reference proteome</keyword>
<gene>
    <name evidence="3" type="primary">101894032</name>
    <name evidence="5" type="synonym">LOC101894032</name>
</gene>
<protein>
    <submittedName>
        <fullName evidence="5">Uncharacterized protein LOC101894032</fullName>
    </submittedName>
</protein>
<dbReference type="AlphaFoldDB" id="A0A1I8M1R1"/>
<reference evidence="5" key="2">
    <citation type="submission" date="2025-04" db="UniProtKB">
        <authorList>
            <consortium name="RefSeq"/>
        </authorList>
    </citation>
    <scope>IDENTIFICATION</scope>
    <source>
        <strain evidence="5">Aabys</strain>
    </source>
</reference>
<dbReference type="VEuPathDB" id="VectorBase:MDOA000351"/>
<dbReference type="Proteomes" id="UP001652621">
    <property type="component" value="Unplaced"/>
</dbReference>
<dbReference type="EnsemblMetazoa" id="MDOA000351-RA">
    <property type="protein sequence ID" value="MDOA000351-PA"/>
    <property type="gene ID" value="MDOA000351"/>
</dbReference>
<organism evidence="3">
    <name type="scientific">Musca domestica</name>
    <name type="common">House fly</name>
    <dbReference type="NCBI Taxonomy" id="7370"/>
    <lineage>
        <taxon>Eukaryota</taxon>
        <taxon>Metazoa</taxon>
        <taxon>Ecdysozoa</taxon>
        <taxon>Arthropoda</taxon>
        <taxon>Hexapoda</taxon>
        <taxon>Insecta</taxon>
        <taxon>Pterygota</taxon>
        <taxon>Neoptera</taxon>
        <taxon>Endopterygota</taxon>
        <taxon>Diptera</taxon>
        <taxon>Brachycera</taxon>
        <taxon>Muscomorpha</taxon>
        <taxon>Muscoidea</taxon>
        <taxon>Muscidae</taxon>
        <taxon>Musca</taxon>
    </lineage>
</organism>
<dbReference type="KEGG" id="mde:101894032"/>
<proteinExistence type="inferred from homology"/>
<sequence length="100" mass="11275">MNDYIYLDVELKLKEDSSAVLTPAYFQGSIERSLAEFFGEIGGQTELELLKFDCTQKRGILKVPKEFSSKTKAAITLIGRFQDIPCHFAIVKTSDKPLEL</sequence>
<dbReference type="InterPro" id="IPR002759">
    <property type="entry name" value="Pop5/Rpp14/Rnp2-like"/>
</dbReference>
<dbReference type="GO" id="GO:0033204">
    <property type="term" value="F:ribonuclease P RNA binding"/>
    <property type="evidence" value="ECO:0007669"/>
    <property type="project" value="TreeGrafter"/>
</dbReference>
<dbReference type="STRING" id="7370.A0A1I8M1R1"/>
<reference evidence="3" key="1">
    <citation type="submission" date="2020-05" db="UniProtKB">
        <authorList>
            <consortium name="EnsemblMetazoa"/>
        </authorList>
    </citation>
    <scope>IDENTIFICATION</scope>
    <source>
        <strain evidence="3">Aabys</strain>
    </source>
</reference>
<evidence type="ECO:0000313" key="3">
    <source>
        <dbReference type="EnsemblMetazoa" id="MDOA000351-PA"/>
    </source>
</evidence>
<dbReference type="GO" id="GO:0001682">
    <property type="term" value="P:tRNA 5'-leader removal"/>
    <property type="evidence" value="ECO:0007669"/>
    <property type="project" value="InterPro"/>
</dbReference>
<dbReference type="InterPro" id="IPR038085">
    <property type="entry name" value="Rnp2-like_sf"/>
</dbReference>
<evidence type="ECO:0000256" key="1">
    <source>
        <dbReference type="ARBA" id="ARBA00010800"/>
    </source>
</evidence>
<dbReference type="RefSeq" id="XP_005182959.1">
    <property type="nucleotide sequence ID" value="XM_005182902.3"/>
</dbReference>
<comment type="similarity">
    <text evidence="1">Belongs to the eukaryotic/archaeal RNase P protein component 2 family.</text>
</comment>
<dbReference type="GeneID" id="101894032"/>
<dbReference type="PANTHER" id="PTHR15441">
    <property type="entry name" value="RIBONUCLEASE P PROTEIN SUBUNIT P14"/>
    <property type="match status" value="1"/>
</dbReference>
<dbReference type="GO" id="GO:0005730">
    <property type="term" value="C:nucleolus"/>
    <property type="evidence" value="ECO:0007669"/>
    <property type="project" value="TreeGrafter"/>
</dbReference>
<dbReference type="SUPFAM" id="SSF160350">
    <property type="entry name" value="Rnp2-like"/>
    <property type="match status" value="1"/>
</dbReference>
<dbReference type="OrthoDB" id="7481291at2759"/>
<evidence type="ECO:0000313" key="5">
    <source>
        <dbReference type="RefSeq" id="XP_005182959.1"/>
    </source>
</evidence>
<dbReference type="VEuPathDB" id="VectorBase:MDOMA2_018901"/>
<evidence type="ECO:0000256" key="2">
    <source>
        <dbReference type="ARBA" id="ARBA00022694"/>
    </source>
</evidence>
<dbReference type="eggNOG" id="ENOG502S10S">
    <property type="taxonomic scope" value="Eukaryota"/>
</dbReference>
<evidence type="ECO:0000313" key="4">
    <source>
        <dbReference type="Proteomes" id="UP001652621"/>
    </source>
</evidence>
<dbReference type="PANTHER" id="PTHR15441:SF1">
    <property type="entry name" value="RIBONUCLEASE P PROTEIN SUBUNIT P14"/>
    <property type="match status" value="1"/>
</dbReference>
<dbReference type="Gene3D" id="3.30.70.3250">
    <property type="entry name" value="Ribonuclease P, Pop5 subunit"/>
    <property type="match status" value="1"/>
</dbReference>
<name>A0A1I8M1R1_MUSDO</name>